<dbReference type="Proteomes" id="UP000031637">
    <property type="component" value="Chromosome"/>
</dbReference>
<dbReference type="HOGENOM" id="CLU_118425_1_0_4"/>
<dbReference type="GO" id="GO:0005829">
    <property type="term" value="C:cytosol"/>
    <property type="evidence" value="ECO:0007669"/>
    <property type="project" value="TreeGrafter"/>
</dbReference>
<dbReference type="STRING" id="1223802.SUTH_02112"/>
<dbReference type="RefSeq" id="WP_041099098.1">
    <property type="nucleotide sequence ID" value="NZ_AP012547.1"/>
</dbReference>
<feature type="region of interest" description="Disordered" evidence="1">
    <location>
        <begin position="107"/>
        <end position="153"/>
    </location>
</feature>
<dbReference type="InterPro" id="IPR007481">
    <property type="entry name" value="SspB"/>
</dbReference>
<evidence type="ECO:0000313" key="2">
    <source>
        <dbReference type="EMBL" id="BAO29902.1"/>
    </source>
</evidence>
<accession>W0SG48</accession>
<reference evidence="2 3" key="1">
    <citation type="journal article" date="2014" name="Syst. Appl. Microbiol.">
        <title>Complete genomes of freshwater sulfur oxidizers Sulfuricella denitrificans skB26 and Sulfuritalea hydrogenivorans sk43H: genetic insights into the sulfur oxidation pathway of betaproteobacteria.</title>
        <authorList>
            <person name="Watanabe T."/>
            <person name="Kojima H."/>
            <person name="Fukui M."/>
        </authorList>
    </citation>
    <scope>NUCLEOTIDE SEQUENCE [LARGE SCALE GENOMIC DNA]</scope>
    <source>
        <strain evidence="2">DSM22779</strain>
    </source>
</reference>
<name>W0SG48_9PROT</name>
<dbReference type="GO" id="GO:0045732">
    <property type="term" value="P:positive regulation of protein catabolic process"/>
    <property type="evidence" value="ECO:0007669"/>
    <property type="project" value="TreeGrafter"/>
</dbReference>
<organism evidence="2 3">
    <name type="scientific">Sulfuritalea hydrogenivorans sk43H</name>
    <dbReference type="NCBI Taxonomy" id="1223802"/>
    <lineage>
        <taxon>Bacteria</taxon>
        <taxon>Pseudomonadati</taxon>
        <taxon>Pseudomonadota</taxon>
        <taxon>Betaproteobacteria</taxon>
        <taxon>Nitrosomonadales</taxon>
        <taxon>Sterolibacteriaceae</taxon>
        <taxon>Sulfuritalea</taxon>
    </lineage>
</organism>
<keyword evidence="3" id="KW-1185">Reference proteome</keyword>
<dbReference type="PANTHER" id="PTHR37486">
    <property type="entry name" value="STRINGENT STARVATION PROTEIN B"/>
    <property type="match status" value="1"/>
</dbReference>
<dbReference type="EMBL" id="AP012547">
    <property type="protein sequence ID" value="BAO29902.1"/>
    <property type="molecule type" value="Genomic_DNA"/>
</dbReference>
<dbReference type="Pfam" id="PF04386">
    <property type="entry name" value="SspB"/>
    <property type="match status" value="1"/>
</dbReference>
<proteinExistence type="predicted"/>
<dbReference type="SUPFAM" id="SSF101738">
    <property type="entry name" value="SspB-like"/>
    <property type="match status" value="1"/>
</dbReference>
<dbReference type="PANTHER" id="PTHR37486:SF1">
    <property type="entry name" value="STRINGENT STARVATION PROTEIN B"/>
    <property type="match status" value="1"/>
</dbReference>
<sequence length="153" mass="16533">MQSTKPYLIRAIHEWCADQGLTPYLTVSVDATTRVPREFVKDDQIVLNVGLEATHQLLMGNEEISFQARFGGRSFPVVVPVERVAAIYARENGEGMAFEVTETPAVDAPPADEKLKGGQGSASVGASSVEEFSGAEAPSEPRPSGRPFLTRIK</sequence>
<evidence type="ECO:0008006" key="4">
    <source>
        <dbReference type="Google" id="ProtNLM"/>
    </source>
</evidence>
<evidence type="ECO:0000256" key="1">
    <source>
        <dbReference type="SAM" id="MobiDB-lite"/>
    </source>
</evidence>
<feature type="compositionally biased region" description="Low complexity" evidence="1">
    <location>
        <begin position="121"/>
        <end position="134"/>
    </location>
</feature>
<dbReference type="Gene3D" id="2.30.30.220">
    <property type="entry name" value="SspB-like"/>
    <property type="match status" value="1"/>
</dbReference>
<dbReference type="AlphaFoldDB" id="W0SG48"/>
<dbReference type="InterPro" id="IPR036760">
    <property type="entry name" value="SspB-like_sf"/>
</dbReference>
<dbReference type="KEGG" id="shd:SUTH_02112"/>
<protein>
    <recommendedName>
        <fullName evidence="4">ClpXP protease specificity-enhancing factor</fullName>
    </recommendedName>
</protein>
<dbReference type="OrthoDB" id="9797358at2"/>
<gene>
    <name evidence="2" type="ORF">SUTH_02112</name>
</gene>
<dbReference type="PIRSF" id="PIRSF005276">
    <property type="entry name" value="SspB"/>
    <property type="match status" value="1"/>
</dbReference>
<dbReference type="GO" id="GO:0005840">
    <property type="term" value="C:ribosome"/>
    <property type="evidence" value="ECO:0007669"/>
    <property type="project" value="TreeGrafter"/>
</dbReference>
<evidence type="ECO:0000313" key="3">
    <source>
        <dbReference type="Proteomes" id="UP000031637"/>
    </source>
</evidence>
<dbReference type="NCBIfam" id="NF008769">
    <property type="entry name" value="PRK11798.2-5"/>
    <property type="match status" value="1"/>
</dbReference>